<dbReference type="AlphaFoldDB" id="A0A1V1NS42"/>
<dbReference type="EMBL" id="ATBP01002865">
    <property type="protein sequence ID" value="ETR65400.1"/>
    <property type="molecule type" value="Genomic_DNA"/>
</dbReference>
<sequence length="169" mass="19285">MDSQDNIVLSKSKNEKFVCGFPLGKYYLKLRLQGNEAVSYNIQYQLQPENSFAYLTVINNGQGDVFINGEHGLTNSFQMPFPKGSEIQLKGEPHDSGRILKWHTDSLESQINPALLVLDQHTIVYADFVAYSNNFQRVTKGIFDGYINENLYDSKENKIQTIKRLLAIM</sequence>
<evidence type="ECO:0000313" key="2">
    <source>
        <dbReference type="Proteomes" id="UP000189670"/>
    </source>
</evidence>
<name>A0A1V1NS42_9BACT</name>
<comment type="caution">
    <text evidence="1">The sequence shown here is derived from an EMBL/GenBank/DDBJ whole genome shotgun (WGS) entry which is preliminary data.</text>
</comment>
<reference evidence="2" key="1">
    <citation type="submission" date="2012-11" db="EMBL/GenBank/DDBJ databases">
        <authorList>
            <person name="Lucero-Rivera Y.E."/>
            <person name="Tovar-Ramirez D."/>
        </authorList>
    </citation>
    <scope>NUCLEOTIDE SEQUENCE [LARGE SCALE GENOMIC DNA]</scope>
    <source>
        <strain evidence="2">Araruama</strain>
    </source>
</reference>
<proteinExistence type="predicted"/>
<gene>
    <name evidence="1" type="ORF">OMM_06055</name>
</gene>
<organism evidence="1 2">
    <name type="scientific">Candidatus Magnetoglobus multicellularis str. Araruama</name>
    <dbReference type="NCBI Taxonomy" id="890399"/>
    <lineage>
        <taxon>Bacteria</taxon>
        <taxon>Pseudomonadati</taxon>
        <taxon>Thermodesulfobacteriota</taxon>
        <taxon>Desulfobacteria</taxon>
        <taxon>Desulfobacterales</taxon>
        <taxon>Desulfobacteraceae</taxon>
        <taxon>Candidatus Magnetoglobus</taxon>
    </lineage>
</organism>
<dbReference type="Proteomes" id="UP000189670">
    <property type="component" value="Unassembled WGS sequence"/>
</dbReference>
<accession>A0A1V1NS42</accession>
<protein>
    <submittedName>
        <fullName evidence="1">Uncharacterized protein</fullName>
    </submittedName>
</protein>
<evidence type="ECO:0000313" key="1">
    <source>
        <dbReference type="EMBL" id="ETR65400.1"/>
    </source>
</evidence>